<evidence type="ECO:0000313" key="2">
    <source>
        <dbReference type="Proteomes" id="UP001225356"/>
    </source>
</evidence>
<comment type="caution">
    <text evidence="1">The sequence shown here is derived from an EMBL/GenBank/DDBJ whole genome shotgun (WGS) entry which is preliminary data.</text>
</comment>
<gene>
    <name evidence="1" type="ORF">J2853_009660</name>
</gene>
<accession>A0ABT9QUE0</accession>
<dbReference type="RefSeq" id="WP_307569343.1">
    <property type="nucleotide sequence ID" value="NZ_JAUSQU010000003.1"/>
</dbReference>
<dbReference type="EMBL" id="JAUSQU010000003">
    <property type="protein sequence ID" value="MDP9850364.1"/>
    <property type="molecule type" value="Genomic_DNA"/>
</dbReference>
<dbReference type="Proteomes" id="UP001225356">
    <property type="component" value="Unassembled WGS sequence"/>
</dbReference>
<evidence type="ECO:0000313" key="1">
    <source>
        <dbReference type="EMBL" id="MDP9850364.1"/>
    </source>
</evidence>
<sequence>MHTDRTLHLRQSASALDNARRAINDVRKGVYSAALLDCVSAIVWHALPTATDLIVDITRLYTKGIGDVDIEQIIDVEGGILYDYNAEDDTLPDYRDPAGRTWRQARLGAELRLQEYVGINGPTGWPRIQGQVEVRRIPLAAITSVIDDDQPPF</sequence>
<organism evidence="1 2">
    <name type="scientific">Streptosporangium lutulentum</name>
    <dbReference type="NCBI Taxonomy" id="1461250"/>
    <lineage>
        <taxon>Bacteria</taxon>
        <taxon>Bacillati</taxon>
        <taxon>Actinomycetota</taxon>
        <taxon>Actinomycetes</taxon>
        <taxon>Streptosporangiales</taxon>
        <taxon>Streptosporangiaceae</taxon>
        <taxon>Streptosporangium</taxon>
    </lineage>
</organism>
<keyword evidence="2" id="KW-1185">Reference proteome</keyword>
<name>A0ABT9QUE0_9ACTN</name>
<protein>
    <submittedName>
        <fullName evidence="1">Uncharacterized protein</fullName>
    </submittedName>
</protein>
<proteinExistence type="predicted"/>
<reference evidence="1 2" key="1">
    <citation type="submission" date="2023-07" db="EMBL/GenBank/DDBJ databases">
        <title>Sequencing the genomes of 1000 actinobacteria strains.</title>
        <authorList>
            <person name="Klenk H.-P."/>
        </authorList>
    </citation>
    <scope>NUCLEOTIDE SEQUENCE [LARGE SCALE GENOMIC DNA]</scope>
    <source>
        <strain evidence="1 2">DSM 46740</strain>
    </source>
</reference>